<dbReference type="PANTHER" id="PTHR34305:SF1">
    <property type="entry name" value="SWIM-TYPE DOMAIN-CONTAINING PROTEIN"/>
    <property type="match status" value="1"/>
</dbReference>
<feature type="domain" description="HMG" evidence="2">
    <location>
        <begin position="342"/>
        <end position="468"/>
    </location>
</feature>
<dbReference type="AlphaFoldDB" id="A0A8H7XSN7"/>
<dbReference type="InterPro" id="IPR040648">
    <property type="entry name" value="HMGXB3_CxC4"/>
</dbReference>
<gene>
    <name evidence="3" type="ORF">JR316_009795</name>
</gene>
<feature type="region of interest" description="Disordered" evidence="1">
    <location>
        <begin position="1"/>
        <end position="31"/>
    </location>
</feature>
<comment type="caution">
    <text evidence="3">The sequence shown here is derived from an EMBL/GenBank/DDBJ whole genome shotgun (WGS) entry which is preliminary data.</text>
</comment>
<organism evidence="3">
    <name type="scientific">Psilocybe cubensis</name>
    <name type="common">Psychedelic mushroom</name>
    <name type="synonym">Stropharia cubensis</name>
    <dbReference type="NCBI Taxonomy" id="181762"/>
    <lineage>
        <taxon>Eukaryota</taxon>
        <taxon>Fungi</taxon>
        <taxon>Dikarya</taxon>
        <taxon>Basidiomycota</taxon>
        <taxon>Agaricomycotina</taxon>
        <taxon>Agaricomycetes</taxon>
        <taxon>Agaricomycetidae</taxon>
        <taxon>Agaricales</taxon>
        <taxon>Agaricineae</taxon>
        <taxon>Strophariaceae</taxon>
        <taxon>Psilocybe</taxon>
    </lineage>
</organism>
<proteinExistence type="predicted"/>
<evidence type="ECO:0000259" key="2">
    <source>
        <dbReference type="Pfam" id="PF18717"/>
    </source>
</evidence>
<dbReference type="EMBL" id="JAFIQS010000010">
    <property type="protein sequence ID" value="KAG5165099.1"/>
    <property type="molecule type" value="Genomic_DNA"/>
</dbReference>
<dbReference type="Pfam" id="PF18717">
    <property type="entry name" value="CxC4"/>
    <property type="match status" value="1"/>
</dbReference>
<accession>A0A8H7XSN7</accession>
<protein>
    <recommendedName>
        <fullName evidence="2">HMG domain-containing protein</fullName>
    </recommendedName>
</protein>
<evidence type="ECO:0000256" key="1">
    <source>
        <dbReference type="SAM" id="MobiDB-lite"/>
    </source>
</evidence>
<reference evidence="3" key="1">
    <citation type="submission" date="2021-02" db="EMBL/GenBank/DDBJ databases">
        <title>Psilocybe cubensis genome.</title>
        <authorList>
            <person name="Mckernan K.J."/>
            <person name="Crawford S."/>
            <person name="Trippe A."/>
            <person name="Kane L.T."/>
            <person name="Mclaughlin S."/>
        </authorList>
    </citation>
    <scope>NUCLEOTIDE SEQUENCE [LARGE SCALE GENOMIC DNA]</scope>
    <source>
        <strain evidence="3">MGC-MH-2018</strain>
    </source>
</reference>
<sequence>MSDSPPPIVYAAPQDSPPPIQYAPIGETDSPIITPRRKKRVVKNQVVQAKRQKKHTHNNDTTFLNALASPDSMDQVRDSIPASPTSINVFDLHKPLEMGDQEHIPDEDSDYATFLNAVSAEECGMFQLTDCLFVVNGWNAKKCQPTKMWYHALCMEINGIKNAVCLCPGTYGRATECFHSRFLIGKSASTFRCFIIDYLDNENLTFLFSRGESIIDGHFYNIFSTPSGTRYPTIKNRAIVEHLGEDSGTGTWKCNRDLGAVLCTHIALARHALQQYLQGDCEARDESINSSNGTVEFGDTPVRQLAGIISSVSYISLPPPIWARIASDRNAPPRITMDVPPSLFLLAENDSCSCSNPREKFNPFESTFTRTCTVYTLTSAFTASIMLQKCRQCKHRFIGPECSNLGVFNFNNTSLFTHELLDDYTSAFSSSETPFVSWVQTVSRRYQTRGSKIPFSNEKLFRSAWFSYIRLVEFSNDMMCPECGPSPDATIWDGVSVAFSRRNLLPSLHPPTTLGEFSVTRSNVRPISNLQPIPSRHTRLLIRFVLIGPSLSLLSGETIPEGTPEYERNKKLVERMVKIPDLVSQLTEINVGLGGLFNVHHGLKVVLSKQNMTEAYSKFFIQLSSDENILQLVAYNVLDNLRRFIHNPVQHNLSLLRHIPSLHRMAKHELHLGRLSNDLLEICKWLYIRSSTAYSLLKVHDHPNKPTMPSTVKEDWILTGCCYSMPQIRERPSYPNLPYEMGNDLGSVDVIEDDVCRKYYSTYSKKRLTGGIMCVWCTHSICYGFHCIRAAEGRNDVFSAIYTRWNQAPKIIVYDFACALQPYCMSREPEFFKDTLFTIDIFHSTEHKCGEACFLSSYCVENPEFLALNSSAAECGNSGISKIRKAVSYMTQERAVMYMRVYFSIWNRTQIQKLELKLHDR</sequence>
<evidence type="ECO:0000313" key="3">
    <source>
        <dbReference type="EMBL" id="KAG5165099.1"/>
    </source>
</evidence>
<name>A0A8H7XSN7_PSICU</name>
<dbReference type="PANTHER" id="PTHR34305">
    <property type="entry name" value="EXPRESSED PROTEIN"/>
    <property type="match status" value="1"/>
</dbReference>